<dbReference type="PANTHER" id="PTHR23426:SF65">
    <property type="entry name" value="FERREDOXIN-2, MITOCHONDRIAL"/>
    <property type="match status" value="1"/>
</dbReference>
<keyword evidence="4" id="KW-0408">Iron</keyword>
<keyword evidence="2" id="KW-0001">2Fe-2S</keyword>
<dbReference type="PANTHER" id="PTHR23426">
    <property type="entry name" value="FERREDOXIN/ADRENODOXIN"/>
    <property type="match status" value="1"/>
</dbReference>
<evidence type="ECO:0000256" key="1">
    <source>
        <dbReference type="ARBA" id="ARBA00010914"/>
    </source>
</evidence>
<dbReference type="Proteomes" id="UP001595904">
    <property type="component" value="Unassembled WGS sequence"/>
</dbReference>
<dbReference type="CDD" id="cd00207">
    <property type="entry name" value="fer2"/>
    <property type="match status" value="1"/>
</dbReference>
<evidence type="ECO:0000259" key="7">
    <source>
        <dbReference type="PROSITE" id="PS51085"/>
    </source>
</evidence>
<keyword evidence="5" id="KW-0411">Iron-sulfur</keyword>
<dbReference type="Pfam" id="PF00111">
    <property type="entry name" value="Fer2"/>
    <property type="match status" value="1"/>
</dbReference>
<proteinExistence type="inferred from homology"/>
<feature type="domain" description="2Fe-2S ferredoxin-type" evidence="7">
    <location>
        <begin position="1"/>
        <end position="102"/>
    </location>
</feature>
<reference evidence="9" key="1">
    <citation type="journal article" date="2019" name="Int. J. Syst. Evol. Microbiol.">
        <title>The Global Catalogue of Microorganisms (GCM) 10K type strain sequencing project: providing services to taxonomists for standard genome sequencing and annotation.</title>
        <authorList>
            <consortium name="The Broad Institute Genomics Platform"/>
            <consortium name="The Broad Institute Genome Sequencing Center for Infectious Disease"/>
            <person name="Wu L."/>
            <person name="Ma J."/>
        </authorList>
    </citation>
    <scope>NUCLEOTIDE SEQUENCE [LARGE SCALE GENOMIC DNA]</scope>
    <source>
        <strain evidence="9">CGMCC 1.10759</strain>
    </source>
</reference>
<dbReference type="Gene3D" id="3.10.20.30">
    <property type="match status" value="1"/>
</dbReference>
<dbReference type="RefSeq" id="WP_380602811.1">
    <property type="nucleotide sequence ID" value="NZ_JBHSDU010000014.1"/>
</dbReference>
<comment type="caution">
    <text evidence="8">The sequence shown here is derived from an EMBL/GenBank/DDBJ whole genome shotgun (WGS) entry which is preliminary data.</text>
</comment>
<dbReference type="InterPro" id="IPR001041">
    <property type="entry name" value="2Fe-2S_ferredoxin-type"/>
</dbReference>
<dbReference type="PRINTS" id="PR00355">
    <property type="entry name" value="ADRENODOXIN"/>
</dbReference>
<protein>
    <submittedName>
        <fullName evidence="8">2Fe-2S iron-sulfur cluster-binding protein</fullName>
    </submittedName>
</protein>
<dbReference type="InterPro" id="IPR036010">
    <property type="entry name" value="2Fe-2S_ferredoxin-like_sf"/>
</dbReference>
<dbReference type="InterPro" id="IPR012675">
    <property type="entry name" value="Beta-grasp_dom_sf"/>
</dbReference>
<evidence type="ECO:0000313" key="9">
    <source>
        <dbReference type="Proteomes" id="UP001595904"/>
    </source>
</evidence>
<dbReference type="EMBL" id="JBHSDU010000014">
    <property type="protein sequence ID" value="MFC4311992.1"/>
    <property type="molecule type" value="Genomic_DNA"/>
</dbReference>
<gene>
    <name evidence="8" type="ORF">ACFPN2_23120</name>
</gene>
<sequence>MFLRSGKPNAEVEVPVGMSLMRGAVENQIYEILAECGGNMACATCHVYVNEEDLPRLTAPTAGEIDMLEYARAPRRPNSRLSCQIVVTDALDGLTATIPEEE</sequence>
<evidence type="ECO:0000313" key="8">
    <source>
        <dbReference type="EMBL" id="MFC4311992.1"/>
    </source>
</evidence>
<accession>A0ABV8SWZ6</accession>
<organism evidence="8 9">
    <name type="scientific">Steroidobacter flavus</name>
    <dbReference type="NCBI Taxonomy" id="1842136"/>
    <lineage>
        <taxon>Bacteria</taxon>
        <taxon>Pseudomonadati</taxon>
        <taxon>Pseudomonadota</taxon>
        <taxon>Gammaproteobacteria</taxon>
        <taxon>Steroidobacterales</taxon>
        <taxon>Steroidobacteraceae</taxon>
        <taxon>Steroidobacter</taxon>
    </lineage>
</organism>
<dbReference type="SUPFAM" id="SSF54292">
    <property type="entry name" value="2Fe-2S ferredoxin-like"/>
    <property type="match status" value="1"/>
</dbReference>
<evidence type="ECO:0000256" key="5">
    <source>
        <dbReference type="ARBA" id="ARBA00023014"/>
    </source>
</evidence>
<evidence type="ECO:0000256" key="3">
    <source>
        <dbReference type="ARBA" id="ARBA00022723"/>
    </source>
</evidence>
<dbReference type="InterPro" id="IPR001055">
    <property type="entry name" value="Adrenodoxin-like"/>
</dbReference>
<evidence type="ECO:0000256" key="6">
    <source>
        <dbReference type="ARBA" id="ARBA00034078"/>
    </source>
</evidence>
<comment type="similarity">
    <text evidence="1">Belongs to the adrenodoxin/putidaredoxin family.</text>
</comment>
<keyword evidence="9" id="KW-1185">Reference proteome</keyword>
<comment type="cofactor">
    <cofactor evidence="6">
        <name>[2Fe-2S] cluster</name>
        <dbReference type="ChEBI" id="CHEBI:190135"/>
    </cofactor>
</comment>
<evidence type="ECO:0000256" key="2">
    <source>
        <dbReference type="ARBA" id="ARBA00022714"/>
    </source>
</evidence>
<name>A0ABV8SWZ6_9GAMM</name>
<evidence type="ECO:0000256" key="4">
    <source>
        <dbReference type="ARBA" id="ARBA00023004"/>
    </source>
</evidence>
<dbReference type="PROSITE" id="PS51085">
    <property type="entry name" value="2FE2S_FER_2"/>
    <property type="match status" value="1"/>
</dbReference>
<keyword evidence="3" id="KW-0479">Metal-binding</keyword>